<dbReference type="AlphaFoldDB" id="A0A0D3HQB8"/>
<name>A0A0D3HQB8_9ORYZ</name>
<accession>A0A0D3HQB8</accession>
<evidence type="ECO:0000256" key="1">
    <source>
        <dbReference type="SAM" id="MobiDB-lite"/>
    </source>
</evidence>
<dbReference type="Proteomes" id="UP000026960">
    <property type="component" value="Chromosome 11"/>
</dbReference>
<evidence type="ECO:0000313" key="2">
    <source>
        <dbReference type="EnsemblPlants" id="OBART11G23840.1"/>
    </source>
</evidence>
<dbReference type="PaxDb" id="65489-OBART11G23840.1"/>
<reference evidence="2" key="1">
    <citation type="journal article" date="2009" name="Rice">
        <title>De Novo Next Generation Sequencing of Plant Genomes.</title>
        <authorList>
            <person name="Rounsley S."/>
            <person name="Marri P.R."/>
            <person name="Yu Y."/>
            <person name="He R."/>
            <person name="Sisneros N."/>
            <person name="Goicoechea J.L."/>
            <person name="Lee S.J."/>
            <person name="Angelova A."/>
            <person name="Kudrna D."/>
            <person name="Luo M."/>
            <person name="Affourtit J."/>
            <person name="Desany B."/>
            <person name="Knight J."/>
            <person name="Niazi F."/>
            <person name="Egholm M."/>
            <person name="Wing R.A."/>
        </authorList>
    </citation>
    <scope>NUCLEOTIDE SEQUENCE [LARGE SCALE GENOMIC DNA]</scope>
    <source>
        <strain evidence="2">cv. IRGC 105608</strain>
    </source>
</reference>
<protein>
    <submittedName>
        <fullName evidence="2">Uncharacterized protein</fullName>
    </submittedName>
</protein>
<dbReference type="Gramene" id="OBART11G23840.1">
    <property type="protein sequence ID" value="OBART11G23840.1"/>
    <property type="gene ID" value="OBART11G23840"/>
</dbReference>
<reference evidence="2" key="2">
    <citation type="submission" date="2015-03" db="UniProtKB">
        <authorList>
            <consortium name="EnsemblPlants"/>
        </authorList>
    </citation>
    <scope>IDENTIFICATION</scope>
</reference>
<feature type="region of interest" description="Disordered" evidence="1">
    <location>
        <begin position="20"/>
        <end position="40"/>
    </location>
</feature>
<proteinExistence type="predicted"/>
<dbReference type="EnsemblPlants" id="OBART11G23840.1">
    <property type="protein sequence ID" value="OBART11G23840.1"/>
    <property type="gene ID" value="OBART11G23840"/>
</dbReference>
<organism evidence="2">
    <name type="scientific">Oryza barthii</name>
    <dbReference type="NCBI Taxonomy" id="65489"/>
    <lineage>
        <taxon>Eukaryota</taxon>
        <taxon>Viridiplantae</taxon>
        <taxon>Streptophyta</taxon>
        <taxon>Embryophyta</taxon>
        <taxon>Tracheophyta</taxon>
        <taxon>Spermatophyta</taxon>
        <taxon>Magnoliopsida</taxon>
        <taxon>Liliopsida</taxon>
        <taxon>Poales</taxon>
        <taxon>Poaceae</taxon>
        <taxon>BOP clade</taxon>
        <taxon>Oryzoideae</taxon>
        <taxon>Oryzeae</taxon>
        <taxon>Oryzinae</taxon>
        <taxon>Oryza</taxon>
    </lineage>
</organism>
<keyword evidence="3" id="KW-1185">Reference proteome</keyword>
<sequence length="40" mass="4285">MRQSLMTIYPHIELVMPGDGVGAESLKQEAGGQEEQGEPA</sequence>
<evidence type="ECO:0000313" key="3">
    <source>
        <dbReference type="Proteomes" id="UP000026960"/>
    </source>
</evidence>
<dbReference type="HOGENOM" id="CLU_212327_0_0_1"/>